<reference evidence="12 13" key="1">
    <citation type="journal article" date="2011" name="EMBO J.">
        <title>Structural diversity of bacterial flagellar motors.</title>
        <authorList>
            <person name="Chen S."/>
            <person name="Beeby M."/>
            <person name="Murphy G.E."/>
            <person name="Leadbetter J.R."/>
            <person name="Hendrixson D.R."/>
            <person name="Briegel A."/>
            <person name="Li Z."/>
            <person name="Shi J."/>
            <person name="Tocheva E.I."/>
            <person name="Muller A."/>
            <person name="Dobro M.J."/>
            <person name="Jensen G.J."/>
        </authorList>
    </citation>
    <scope>NUCLEOTIDE SEQUENCE [LARGE SCALE GENOMIC DNA]</scope>
    <source>
        <strain evidence="12 13">DSM 6540</strain>
    </source>
</reference>
<evidence type="ECO:0000259" key="11">
    <source>
        <dbReference type="PROSITE" id="PS51855"/>
    </source>
</evidence>
<dbReference type="AlphaFoldDB" id="F7NEM1"/>
<dbReference type="Gene3D" id="3.40.140.20">
    <property type="match status" value="2"/>
</dbReference>
<dbReference type="InterPro" id="IPR036914">
    <property type="entry name" value="MGS-like_dom_sf"/>
</dbReference>
<dbReference type="EMBL" id="AFGF01000017">
    <property type="protein sequence ID" value="EGO65432.1"/>
    <property type="molecule type" value="Genomic_DNA"/>
</dbReference>
<evidence type="ECO:0000256" key="1">
    <source>
        <dbReference type="ARBA" id="ARBA00004844"/>
    </source>
</evidence>
<dbReference type="eggNOG" id="COG0138">
    <property type="taxonomic scope" value="Bacteria"/>
</dbReference>
<comment type="domain">
    <text evidence="10">The IMP cyclohydrolase activity resides in the N-terminal region.</text>
</comment>
<evidence type="ECO:0000313" key="12">
    <source>
        <dbReference type="EMBL" id="EGO65432.1"/>
    </source>
</evidence>
<dbReference type="SMART" id="SM00798">
    <property type="entry name" value="AICARFT_IMPCHas"/>
    <property type="match status" value="1"/>
</dbReference>
<keyword evidence="6 10" id="KW-0378">Hydrolase</keyword>
<dbReference type="NCBIfam" id="NF002049">
    <property type="entry name" value="PRK00881.1"/>
    <property type="match status" value="1"/>
</dbReference>
<evidence type="ECO:0000256" key="9">
    <source>
        <dbReference type="ARBA" id="ARBA00050687"/>
    </source>
</evidence>
<dbReference type="CDD" id="cd01421">
    <property type="entry name" value="IMPCH"/>
    <property type="match status" value="1"/>
</dbReference>
<evidence type="ECO:0000256" key="10">
    <source>
        <dbReference type="HAMAP-Rule" id="MF_00139"/>
    </source>
</evidence>
<dbReference type="SUPFAM" id="SSF53927">
    <property type="entry name" value="Cytidine deaminase-like"/>
    <property type="match status" value="1"/>
</dbReference>
<evidence type="ECO:0000313" key="13">
    <source>
        <dbReference type="Proteomes" id="UP000003240"/>
    </source>
</evidence>
<feature type="domain" description="MGS-like" evidence="11">
    <location>
        <begin position="1"/>
        <end position="146"/>
    </location>
</feature>
<dbReference type="InterPro" id="IPR002695">
    <property type="entry name" value="PurH-like"/>
</dbReference>
<keyword evidence="5 10" id="KW-0658">Purine biosynthesis</keyword>
<dbReference type="PIRSF" id="PIRSF000414">
    <property type="entry name" value="AICARFT_IMPCHas"/>
    <property type="match status" value="1"/>
</dbReference>
<keyword evidence="4 10" id="KW-0808">Transferase</keyword>
<evidence type="ECO:0000256" key="2">
    <source>
        <dbReference type="ARBA" id="ARBA00004954"/>
    </source>
</evidence>
<dbReference type="SUPFAM" id="SSF52335">
    <property type="entry name" value="Methylglyoxal synthase-like"/>
    <property type="match status" value="1"/>
</dbReference>
<comment type="pathway">
    <text evidence="1 10">Purine metabolism; IMP biosynthesis via de novo pathway; IMP from 5-formamido-1-(5-phospho-D-ribosyl)imidazole-4-carboxamide: step 1/1.</text>
</comment>
<dbReference type="Pfam" id="PF02142">
    <property type="entry name" value="MGS"/>
    <property type="match status" value="1"/>
</dbReference>
<dbReference type="GO" id="GO:0003937">
    <property type="term" value="F:IMP cyclohydrolase activity"/>
    <property type="evidence" value="ECO:0007669"/>
    <property type="project" value="UniProtKB-UniRule"/>
</dbReference>
<dbReference type="OrthoDB" id="9802065at2"/>
<dbReference type="UniPathway" id="UPA00074">
    <property type="reaction ID" value="UER00133"/>
</dbReference>
<dbReference type="Gene3D" id="3.40.50.1380">
    <property type="entry name" value="Methylglyoxal synthase-like domain"/>
    <property type="match status" value="1"/>
</dbReference>
<sequence length="513" mass="54730">MKPQTALISVSDKTGLIEFAKGLQEQGIRIISTGGTMKTLREAGISVTYVSDVTGFPEIMDGRVKTLNPLIHGGILALRDNPDHVQAMQEHGIQPIDLAVVNLYPFAATIAKPGVSQEEAVENIDIGGPAMIRAAAKNFRHVAVVVNPARYPMILRELSAQEGISPETRRELAREAFSHTATYDGCIAGYLSGQTNAGMLPADLHLAYEKIQDLRYGENPHQQAAFYRAKSGVAAGVANAKQLHGRELSYNNIVDIEAAYSIVAEFQQPAAVIIKHTNPCGAGCGKTISAAYHKAYQADPVSAFGGIVGLNQTVDLATAEEISTIFVEAVIAPGYTSEALTLLQQKQNIRLLELPVKEADSREMAIKPVSGGILLQQADQVDLISEQLQTVTKRQPTPAEWDQLLFAWRIVKHVKSNAIVLAGNDQTLGVGAGQMNRVGAAEIALKQAGKLAAGAVMASDAFFPFRDTVDAAAKGGITAIIQPGGSVRDAESIEAADAKGIAMVFTGIRHFKH</sequence>
<dbReference type="PANTHER" id="PTHR11692">
    <property type="entry name" value="BIFUNCTIONAL PURINE BIOSYNTHESIS PROTEIN PURH"/>
    <property type="match status" value="1"/>
</dbReference>
<comment type="catalytic activity">
    <reaction evidence="9 10">
        <text>IMP + H2O = 5-formamido-1-(5-phospho-D-ribosyl)imidazole-4-carboxamide</text>
        <dbReference type="Rhea" id="RHEA:18445"/>
        <dbReference type="ChEBI" id="CHEBI:15377"/>
        <dbReference type="ChEBI" id="CHEBI:58053"/>
        <dbReference type="ChEBI" id="CHEBI:58467"/>
        <dbReference type="EC" id="3.5.4.10"/>
    </reaction>
</comment>
<dbReference type="Proteomes" id="UP000003240">
    <property type="component" value="Unassembled WGS sequence"/>
</dbReference>
<comment type="catalytic activity">
    <reaction evidence="8 10">
        <text>(6R)-10-formyltetrahydrofolate + 5-amino-1-(5-phospho-beta-D-ribosyl)imidazole-4-carboxamide = 5-formamido-1-(5-phospho-D-ribosyl)imidazole-4-carboxamide + (6S)-5,6,7,8-tetrahydrofolate</text>
        <dbReference type="Rhea" id="RHEA:22192"/>
        <dbReference type="ChEBI" id="CHEBI:57453"/>
        <dbReference type="ChEBI" id="CHEBI:58467"/>
        <dbReference type="ChEBI" id="CHEBI:58475"/>
        <dbReference type="ChEBI" id="CHEBI:195366"/>
        <dbReference type="EC" id="2.1.2.3"/>
    </reaction>
</comment>
<comment type="similarity">
    <text evidence="3 10">Belongs to the PurH family.</text>
</comment>
<evidence type="ECO:0000256" key="3">
    <source>
        <dbReference type="ARBA" id="ARBA00007667"/>
    </source>
</evidence>
<dbReference type="EC" id="2.1.2.3" evidence="10"/>
<dbReference type="EC" id="3.5.4.10" evidence="10"/>
<dbReference type="STRING" id="1009370.ALO_02421"/>
<proteinExistence type="inferred from homology"/>
<dbReference type="SMART" id="SM00851">
    <property type="entry name" value="MGS"/>
    <property type="match status" value="1"/>
</dbReference>
<comment type="caution">
    <text evidence="12">The sequence shown here is derived from an EMBL/GenBank/DDBJ whole genome shotgun (WGS) entry which is preliminary data.</text>
</comment>
<evidence type="ECO:0000256" key="6">
    <source>
        <dbReference type="ARBA" id="ARBA00022801"/>
    </source>
</evidence>
<dbReference type="FunFam" id="3.40.140.20:FF:000002">
    <property type="entry name" value="Bifunctional purine biosynthesis protein PurH"/>
    <property type="match status" value="1"/>
</dbReference>
<dbReference type="FunFam" id="3.40.50.1380:FF:000001">
    <property type="entry name" value="Bifunctional purine biosynthesis protein PurH"/>
    <property type="match status" value="1"/>
</dbReference>
<dbReference type="PANTHER" id="PTHR11692:SF0">
    <property type="entry name" value="BIFUNCTIONAL PURINE BIOSYNTHESIS PROTEIN ATIC"/>
    <property type="match status" value="1"/>
</dbReference>
<dbReference type="GO" id="GO:0004643">
    <property type="term" value="F:phosphoribosylaminoimidazolecarboxamide formyltransferase activity"/>
    <property type="evidence" value="ECO:0007669"/>
    <property type="project" value="UniProtKB-UniRule"/>
</dbReference>
<dbReference type="GO" id="GO:0006189">
    <property type="term" value="P:'de novo' IMP biosynthetic process"/>
    <property type="evidence" value="ECO:0007669"/>
    <property type="project" value="UniProtKB-UniRule"/>
</dbReference>
<protein>
    <recommendedName>
        <fullName evidence="10">Bifunctional purine biosynthesis protein PurH</fullName>
    </recommendedName>
    <domain>
        <recommendedName>
            <fullName evidence="10">Phosphoribosylaminoimidazolecarboxamide formyltransferase</fullName>
            <ecNumber evidence="10">2.1.2.3</ecNumber>
        </recommendedName>
        <alternativeName>
            <fullName evidence="10">AICAR transformylase</fullName>
        </alternativeName>
    </domain>
    <domain>
        <recommendedName>
            <fullName evidence="10">IMP cyclohydrolase</fullName>
            <ecNumber evidence="10">3.5.4.10</ecNumber>
        </recommendedName>
        <alternativeName>
            <fullName evidence="10">ATIC</fullName>
        </alternativeName>
        <alternativeName>
            <fullName evidence="10">IMP synthase</fullName>
        </alternativeName>
        <alternativeName>
            <fullName evidence="10">Inosinicase</fullName>
        </alternativeName>
    </domain>
</protein>
<dbReference type="HAMAP" id="MF_00139">
    <property type="entry name" value="PurH"/>
    <property type="match status" value="1"/>
</dbReference>
<gene>
    <name evidence="10 12" type="primary">purH</name>
    <name evidence="12" type="ORF">ALO_02421</name>
</gene>
<evidence type="ECO:0000256" key="7">
    <source>
        <dbReference type="ARBA" id="ARBA00023268"/>
    </source>
</evidence>
<dbReference type="NCBIfam" id="TIGR00355">
    <property type="entry name" value="purH"/>
    <property type="match status" value="1"/>
</dbReference>
<dbReference type="Pfam" id="PF01808">
    <property type="entry name" value="AICARFT_IMPCHas"/>
    <property type="match status" value="1"/>
</dbReference>
<dbReference type="FunFam" id="3.40.140.20:FF:000001">
    <property type="entry name" value="Bifunctional purine biosynthesis protein PurH"/>
    <property type="match status" value="1"/>
</dbReference>
<dbReference type="InterPro" id="IPR024051">
    <property type="entry name" value="AICAR_Tfase_dup_dom_sf"/>
</dbReference>
<dbReference type="PROSITE" id="PS51855">
    <property type="entry name" value="MGS"/>
    <property type="match status" value="1"/>
</dbReference>
<evidence type="ECO:0000256" key="4">
    <source>
        <dbReference type="ARBA" id="ARBA00022679"/>
    </source>
</evidence>
<dbReference type="InterPro" id="IPR011607">
    <property type="entry name" value="MGS-like_dom"/>
</dbReference>
<comment type="pathway">
    <text evidence="2 10">Purine metabolism; IMP biosynthesis via de novo pathway; 5-formamido-1-(5-phospho-D-ribosyl)imidazole-4-carboxamide from 5-amino-1-(5-phospho-D-ribosyl)imidazole-4-carboxamide (10-formyl THF route): step 1/1.</text>
</comment>
<dbReference type="InterPro" id="IPR016193">
    <property type="entry name" value="Cytidine_deaminase-like"/>
</dbReference>
<keyword evidence="7 10" id="KW-0511">Multifunctional enzyme</keyword>
<accession>F7NEM1</accession>
<evidence type="ECO:0000256" key="5">
    <source>
        <dbReference type="ARBA" id="ARBA00022755"/>
    </source>
</evidence>
<keyword evidence="13" id="KW-1185">Reference proteome</keyword>
<name>F7NEM1_9FIRM</name>
<organism evidence="12 13">
    <name type="scientific">Acetonema longum DSM 6540</name>
    <dbReference type="NCBI Taxonomy" id="1009370"/>
    <lineage>
        <taxon>Bacteria</taxon>
        <taxon>Bacillati</taxon>
        <taxon>Bacillota</taxon>
        <taxon>Negativicutes</taxon>
        <taxon>Acetonemataceae</taxon>
        <taxon>Acetonema</taxon>
    </lineage>
</organism>
<dbReference type="GO" id="GO:0005829">
    <property type="term" value="C:cytosol"/>
    <property type="evidence" value="ECO:0007669"/>
    <property type="project" value="TreeGrafter"/>
</dbReference>
<evidence type="ECO:0000256" key="8">
    <source>
        <dbReference type="ARBA" id="ARBA00050488"/>
    </source>
</evidence>
<dbReference type="RefSeq" id="WP_004092458.1">
    <property type="nucleotide sequence ID" value="NZ_AFGF01000017.1"/>
</dbReference>